<dbReference type="Pfam" id="PF12833">
    <property type="entry name" value="HTH_18"/>
    <property type="match status" value="1"/>
</dbReference>
<dbReference type="PANTHER" id="PTHR43280">
    <property type="entry name" value="ARAC-FAMILY TRANSCRIPTIONAL REGULATOR"/>
    <property type="match status" value="1"/>
</dbReference>
<keyword evidence="3" id="KW-0804">Transcription</keyword>
<dbReference type="PROSITE" id="PS01124">
    <property type="entry name" value="HTH_ARAC_FAMILY_2"/>
    <property type="match status" value="1"/>
</dbReference>
<reference evidence="5" key="1">
    <citation type="submission" date="2016-11" db="EMBL/GenBank/DDBJ databases">
        <authorList>
            <person name="Jaros S."/>
            <person name="Januszkiewicz K."/>
            <person name="Wedrychowicz H."/>
        </authorList>
    </citation>
    <scope>NUCLEOTIDE SEQUENCE</scope>
    <source>
        <strain evidence="5">ACA-DC 565</strain>
    </source>
</reference>
<gene>
    <name evidence="5" type="ORF">LREN565_0108</name>
</gene>
<evidence type="ECO:0000313" key="5">
    <source>
        <dbReference type="EMBL" id="SFZ86995.1"/>
    </source>
</evidence>
<dbReference type="PANTHER" id="PTHR43280:SF28">
    <property type="entry name" value="HTH-TYPE TRANSCRIPTIONAL ACTIVATOR RHAS"/>
    <property type="match status" value="1"/>
</dbReference>
<dbReference type="InterPro" id="IPR018060">
    <property type="entry name" value="HTH_AraC"/>
</dbReference>
<evidence type="ECO:0000256" key="2">
    <source>
        <dbReference type="ARBA" id="ARBA00023125"/>
    </source>
</evidence>
<sequence>MNKRFISIPTIESGLYVFGGHLHTVAGNWRFFEQKHQAFELMCVLKGRQTTDIKGLATYTYGPGAAMIISPGTLHTNKNANASEDMTYICFHFNIESLRLKSEIISTIANTVIPATDAIAKISLKTATKIVELSKSQSVDKLKINLKIQITLLNYLYQLTEELSQHQQNKRRHFSDREAKVSRDMATLIEEHVDNIENHSFSFSDICQALNISTGYGHRIFKKVYGITPLHFIEEQKYRKAKLLLGYFEYSIEDVAFMTGAGNSSIFSKQFKKWSGITPSTYRKQLTKKRRVRSISQSGYFE</sequence>
<keyword evidence="1" id="KW-0805">Transcription regulation</keyword>
<evidence type="ECO:0000256" key="1">
    <source>
        <dbReference type="ARBA" id="ARBA00023015"/>
    </source>
</evidence>
<dbReference type="SUPFAM" id="SSF46689">
    <property type="entry name" value="Homeodomain-like"/>
    <property type="match status" value="1"/>
</dbReference>
<keyword evidence="2 5" id="KW-0238">DNA-binding</keyword>
<protein>
    <submittedName>
        <fullName evidence="5">AraC-type DNA-binding protein</fullName>
    </submittedName>
</protein>
<organism evidence="5">
    <name type="scientific">Loigolactobacillus rennini</name>
    <dbReference type="NCBI Taxonomy" id="238013"/>
    <lineage>
        <taxon>Bacteria</taxon>
        <taxon>Bacillati</taxon>
        <taxon>Bacillota</taxon>
        <taxon>Bacilli</taxon>
        <taxon>Lactobacillales</taxon>
        <taxon>Lactobacillaceae</taxon>
        <taxon>Loigolactobacillus</taxon>
    </lineage>
</organism>
<evidence type="ECO:0000259" key="4">
    <source>
        <dbReference type="PROSITE" id="PS01124"/>
    </source>
</evidence>
<dbReference type="Gene3D" id="1.10.10.60">
    <property type="entry name" value="Homeodomain-like"/>
    <property type="match status" value="2"/>
</dbReference>
<accession>A0A1K2I3T1</accession>
<dbReference type="Gene3D" id="2.60.120.10">
    <property type="entry name" value="Jelly Rolls"/>
    <property type="match status" value="1"/>
</dbReference>
<dbReference type="GO" id="GO:0003700">
    <property type="term" value="F:DNA-binding transcription factor activity"/>
    <property type="evidence" value="ECO:0007669"/>
    <property type="project" value="InterPro"/>
</dbReference>
<dbReference type="SMART" id="SM00342">
    <property type="entry name" value="HTH_ARAC"/>
    <property type="match status" value="1"/>
</dbReference>
<dbReference type="InterPro" id="IPR014710">
    <property type="entry name" value="RmlC-like_jellyroll"/>
</dbReference>
<dbReference type="EMBL" id="LT634362">
    <property type="protein sequence ID" value="SFZ86995.1"/>
    <property type="molecule type" value="Genomic_DNA"/>
</dbReference>
<dbReference type="GO" id="GO:0043565">
    <property type="term" value="F:sequence-specific DNA binding"/>
    <property type="evidence" value="ECO:0007669"/>
    <property type="project" value="InterPro"/>
</dbReference>
<feature type="domain" description="HTH araC/xylS-type" evidence="4">
    <location>
        <begin position="183"/>
        <end position="285"/>
    </location>
</feature>
<dbReference type="InterPro" id="IPR009057">
    <property type="entry name" value="Homeodomain-like_sf"/>
</dbReference>
<dbReference type="SUPFAM" id="SSF51215">
    <property type="entry name" value="Regulatory protein AraC"/>
    <property type="match status" value="1"/>
</dbReference>
<name>A0A1K2I3T1_9LACO</name>
<dbReference type="AlphaFoldDB" id="A0A1K2I3T1"/>
<dbReference type="Pfam" id="PF02311">
    <property type="entry name" value="AraC_binding"/>
    <property type="match status" value="1"/>
</dbReference>
<evidence type="ECO:0000256" key="3">
    <source>
        <dbReference type="ARBA" id="ARBA00023163"/>
    </source>
</evidence>
<dbReference type="InterPro" id="IPR003313">
    <property type="entry name" value="AraC-bd"/>
</dbReference>
<dbReference type="InterPro" id="IPR037923">
    <property type="entry name" value="HTH-like"/>
</dbReference>
<proteinExistence type="predicted"/>